<dbReference type="PANTHER" id="PTHR33109:SF7">
    <property type="entry name" value="EPIDERMAL PATTERNING FACTOR-LIKE PROTEIN 2"/>
    <property type="match status" value="1"/>
</dbReference>
<comment type="similarity">
    <text evidence="2 7">Belongs to the plant cysteine rich small secretory peptide family. Epidermal patterning factor subfamily.</text>
</comment>
<dbReference type="Gramene" id="Kaladp0071s0412.1.v1.1">
    <property type="protein sequence ID" value="Kaladp0071s0412.1.v1.1"/>
    <property type="gene ID" value="Kaladp0071s0412.v1.1"/>
</dbReference>
<dbReference type="GO" id="GO:0005576">
    <property type="term" value="C:extracellular region"/>
    <property type="evidence" value="ECO:0007669"/>
    <property type="project" value="UniProtKB-SubCell"/>
</dbReference>
<evidence type="ECO:0000256" key="3">
    <source>
        <dbReference type="ARBA" id="ARBA00022473"/>
    </source>
</evidence>
<evidence type="ECO:0000313" key="8">
    <source>
        <dbReference type="EnsemblPlants" id="Kaladp0071s0412.1.v1.1"/>
    </source>
</evidence>
<dbReference type="OMA" id="NCACWHR"/>
<keyword evidence="9" id="KW-1185">Reference proteome</keyword>
<keyword evidence="3 7" id="KW-0217">Developmental protein</keyword>
<dbReference type="AlphaFoldDB" id="A0A7N0ULF2"/>
<evidence type="ECO:0000256" key="4">
    <source>
        <dbReference type="ARBA" id="ARBA00022525"/>
    </source>
</evidence>
<comment type="function">
    <text evidence="7">Controls stomatal patterning.</text>
</comment>
<name>A0A7N0ULF2_KALFE</name>
<evidence type="ECO:0000256" key="5">
    <source>
        <dbReference type="ARBA" id="ARBA00022729"/>
    </source>
</evidence>
<comment type="subcellular location">
    <subcellularLocation>
        <location evidence="1 7">Secreted</location>
    </subcellularLocation>
</comment>
<evidence type="ECO:0000256" key="1">
    <source>
        <dbReference type="ARBA" id="ARBA00004613"/>
    </source>
</evidence>
<protein>
    <recommendedName>
        <fullName evidence="7">Epidermal patterning factor-like protein</fullName>
    </recommendedName>
</protein>
<dbReference type="PANTHER" id="PTHR33109">
    <property type="entry name" value="EPIDERMAL PATTERNING FACTOR-LIKE PROTEIN 4"/>
    <property type="match status" value="1"/>
</dbReference>
<keyword evidence="4 7" id="KW-0964">Secreted</keyword>
<reference evidence="8" key="1">
    <citation type="submission" date="2021-01" db="UniProtKB">
        <authorList>
            <consortium name="EnsemblPlants"/>
        </authorList>
    </citation>
    <scope>IDENTIFICATION</scope>
</reference>
<sequence>MGLGRSRRCFFGFFVCRGLVLPLIFLLVSSSTGFRFVAGARAQPGYQDADQKTGSGIRAQMIGSRPPRCQLRCSGCGPCEAVQVPVSPQLDGRRRARGHFYEARETEYSRGDDVTNYKPMGWRCKCGNLIFNP</sequence>
<dbReference type="Pfam" id="PF17181">
    <property type="entry name" value="EPF"/>
    <property type="match status" value="1"/>
</dbReference>
<accession>A0A7N0ULF2</accession>
<organism evidence="8 9">
    <name type="scientific">Kalanchoe fedtschenkoi</name>
    <name type="common">Lavender scallops</name>
    <name type="synonym">South American air plant</name>
    <dbReference type="NCBI Taxonomy" id="63787"/>
    <lineage>
        <taxon>Eukaryota</taxon>
        <taxon>Viridiplantae</taxon>
        <taxon>Streptophyta</taxon>
        <taxon>Embryophyta</taxon>
        <taxon>Tracheophyta</taxon>
        <taxon>Spermatophyta</taxon>
        <taxon>Magnoliopsida</taxon>
        <taxon>eudicotyledons</taxon>
        <taxon>Gunneridae</taxon>
        <taxon>Pentapetalae</taxon>
        <taxon>Saxifragales</taxon>
        <taxon>Crassulaceae</taxon>
        <taxon>Kalanchoe</taxon>
    </lineage>
</organism>
<dbReference type="GO" id="GO:0010052">
    <property type="term" value="P:guard cell differentiation"/>
    <property type="evidence" value="ECO:0007669"/>
    <property type="project" value="UniProtKB-UniRule"/>
</dbReference>
<evidence type="ECO:0000256" key="2">
    <source>
        <dbReference type="ARBA" id="ARBA00008127"/>
    </source>
</evidence>
<evidence type="ECO:0000313" key="9">
    <source>
        <dbReference type="Proteomes" id="UP000594263"/>
    </source>
</evidence>
<keyword evidence="6" id="KW-1015">Disulfide bond</keyword>
<keyword evidence="5" id="KW-0732">Signal</keyword>
<dbReference type="Proteomes" id="UP000594263">
    <property type="component" value="Unplaced"/>
</dbReference>
<dbReference type="InterPro" id="IPR039455">
    <property type="entry name" value="EPFL"/>
</dbReference>
<evidence type="ECO:0000256" key="6">
    <source>
        <dbReference type="ARBA" id="ARBA00023157"/>
    </source>
</evidence>
<evidence type="ECO:0000256" key="7">
    <source>
        <dbReference type="RuleBase" id="RU367102"/>
    </source>
</evidence>
<proteinExistence type="inferred from homology"/>
<dbReference type="EnsemblPlants" id="Kaladp0071s0412.1.v1.1">
    <property type="protein sequence ID" value="Kaladp0071s0412.1.v1.1"/>
    <property type="gene ID" value="Kaladp0071s0412.v1.1"/>
</dbReference>